<gene>
    <name evidence="5" type="ORF">PSON_ATCC_30995.1.T0800130</name>
</gene>
<sequence length="333" mass="38758">MKNLYIVALLSVSLLTLQLYSSNQEIDEYSKWKQIHKKQYQGTEDSYRKQIFHQNLQIVNDHNARYNQGLESFQIETNQFADLTFDEFSSLYLYSSYPDQDIINIKYEKNQQKQTKRAEVLDNHDWSTINGYSKSYNQGRCLGSWAFAVAGSIEIARYLGVYEQISAQYLINCVQQQNSCLEGSVQNTWDWVTNNTNFVDLEESVPYTGIKGDCNQSIDNIQLLNDYVMKLPDSFDTEEDYYEALELNAVVSPLSVSNIYFQLYKSGVYNKECEENYNYDALVIGYDARTNQPDGPFYKLKMSWSSNYGENGYVRVQMPSKCIKKMQSYPNRS</sequence>
<keyword evidence="6" id="KW-1185">Reference proteome</keyword>
<dbReference type="Pfam" id="PF08246">
    <property type="entry name" value="Inhibitor_I29"/>
    <property type="match status" value="1"/>
</dbReference>
<name>A0A8S1PKJ2_9CILI</name>
<dbReference type="Pfam" id="PF00112">
    <property type="entry name" value="Peptidase_C1"/>
    <property type="match status" value="1"/>
</dbReference>
<keyword evidence="1" id="KW-0865">Zymogen</keyword>
<accession>A0A8S1PKJ2</accession>
<comment type="caution">
    <text evidence="5">The sequence shown here is derived from an EMBL/GenBank/DDBJ whole genome shotgun (WGS) entry which is preliminary data.</text>
</comment>
<evidence type="ECO:0000313" key="5">
    <source>
        <dbReference type="EMBL" id="CAD8103509.1"/>
    </source>
</evidence>
<dbReference type="EMBL" id="CAJJDN010000080">
    <property type="protein sequence ID" value="CAD8103509.1"/>
    <property type="molecule type" value="Genomic_DNA"/>
</dbReference>
<feature type="domain" description="Cathepsin propeptide inhibitor" evidence="4">
    <location>
        <begin position="29"/>
        <end position="88"/>
    </location>
</feature>
<keyword evidence="2" id="KW-0732">Signal</keyword>
<dbReference type="InterPro" id="IPR000668">
    <property type="entry name" value="Peptidase_C1A_C"/>
</dbReference>
<evidence type="ECO:0000256" key="1">
    <source>
        <dbReference type="ARBA" id="ARBA00023145"/>
    </source>
</evidence>
<proteinExistence type="predicted"/>
<dbReference type="Proteomes" id="UP000692954">
    <property type="component" value="Unassembled WGS sequence"/>
</dbReference>
<evidence type="ECO:0000256" key="2">
    <source>
        <dbReference type="SAM" id="SignalP"/>
    </source>
</evidence>
<dbReference type="PANTHER" id="PTHR12411">
    <property type="entry name" value="CYSTEINE PROTEASE FAMILY C1-RELATED"/>
    <property type="match status" value="1"/>
</dbReference>
<reference evidence="5" key="1">
    <citation type="submission" date="2021-01" db="EMBL/GenBank/DDBJ databases">
        <authorList>
            <consortium name="Genoscope - CEA"/>
            <person name="William W."/>
        </authorList>
    </citation>
    <scope>NUCLEOTIDE SEQUENCE</scope>
</reference>
<evidence type="ECO:0008006" key="7">
    <source>
        <dbReference type="Google" id="ProtNLM"/>
    </source>
</evidence>
<feature type="signal peptide" evidence="2">
    <location>
        <begin position="1"/>
        <end position="22"/>
    </location>
</feature>
<dbReference type="SMART" id="SM00848">
    <property type="entry name" value="Inhibitor_I29"/>
    <property type="match status" value="1"/>
</dbReference>
<dbReference type="GO" id="GO:0008234">
    <property type="term" value="F:cysteine-type peptidase activity"/>
    <property type="evidence" value="ECO:0007669"/>
    <property type="project" value="InterPro"/>
</dbReference>
<dbReference type="AlphaFoldDB" id="A0A8S1PKJ2"/>
<organism evidence="5 6">
    <name type="scientific">Paramecium sonneborni</name>
    <dbReference type="NCBI Taxonomy" id="65129"/>
    <lineage>
        <taxon>Eukaryota</taxon>
        <taxon>Sar</taxon>
        <taxon>Alveolata</taxon>
        <taxon>Ciliophora</taxon>
        <taxon>Intramacronucleata</taxon>
        <taxon>Oligohymenophorea</taxon>
        <taxon>Peniculida</taxon>
        <taxon>Parameciidae</taxon>
        <taxon>Paramecium</taxon>
    </lineage>
</organism>
<feature type="domain" description="Peptidase C1A papain C-terminal" evidence="3">
    <location>
        <begin position="120"/>
        <end position="331"/>
    </location>
</feature>
<evidence type="ECO:0000259" key="3">
    <source>
        <dbReference type="SMART" id="SM00645"/>
    </source>
</evidence>
<protein>
    <recommendedName>
        <fullName evidence="7">Papain family cysteine protease</fullName>
    </recommendedName>
</protein>
<dbReference type="OrthoDB" id="10253408at2759"/>
<dbReference type="SMART" id="SM00645">
    <property type="entry name" value="Pept_C1"/>
    <property type="match status" value="1"/>
</dbReference>
<dbReference type="InterPro" id="IPR013201">
    <property type="entry name" value="Prot_inhib_I29"/>
</dbReference>
<dbReference type="GO" id="GO:0006508">
    <property type="term" value="P:proteolysis"/>
    <property type="evidence" value="ECO:0007669"/>
    <property type="project" value="InterPro"/>
</dbReference>
<evidence type="ECO:0000313" key="6">
    <source>
        <dbReference type="Proteomes" id="UP000692954"/>
    </source>
</evidence>
<dbReference type="InterPro" id="IPR013128">
    <property type="entry name" value="Peptidase_C1A"/>
</dbReference>
<evidence type="ECO:0000259" key="4">
    <source>
        <dbReference type="SMART" id="SM00848"/>
    </source>
</evidence>
<feature type="chain" id="PRO_5035865829" description="Papain family cysteine protease" evidence="2">
    <location>
        <begin position="23"/>
        <end position="333"/>
    </location>
</feature>